<accession>A0A397Q3P0</accession>
<dbReference type="Proteomes" id="UP000266273">
    <property type="component" value="Unassembled WGS sequence"/>
</dbReference>
<evidence type="ECO:0000256" key="1">
    <source>
        <dbReference type="SAM" id="Phobius"/>
    </source>
</evidence>
<organism evidence="2 3">
    <name type="scientific">Dichotomicrobium thermohalophilum</name>
    <dbReference type="NCBI Taxonomy" id="933063"/>
    <lineage>
        <taxon>Bacteria</taxon>
        <taxon>Pseudomonadati</taxon>
        <taxon>Pseudomonadota</taxon>
        <taxon>Alphaproteobacteria</taxon>
        <taxon>Hyphomicrobiales</taxon>
        <taxon>Hyphomicrobiaceae</taxon>
        <taxon>Dichotomicrobium</taxon>
    </lineage>
</organism>
<dbReference type="RefSeq" id="WP_119060963.1">
    <property type="nucleotide sequence ID" value="NZ_QXDF01000001.1"/>
</dbReference>
<protein>
    <submittedName>
        <fullName evidence="2">Uncharacterized protein</fullName>
    </submittedName>
</protein>
<evidence type="ECO:0000313" key="2">
    <source>
        <dbReference type="EMBL" id="RIA56140.1"/>
    </source>
</evidence>
<evidence type="ECO:0000313" key="3">
    <source>
        <dbReference type="Proteomes" id="UP000266273"/>
    </source>
</evidence>
<keyword evidence="1" id="KW-0812">Transmembrane</keyword>
<reference evidence="2 3" key="1">
    <citation type="submission" date="2018-08" db="EMBL/GenBank/DDBJ databases">
        <title>Genomic Encyclopedia of Archaeal and Bacterial Type Strains, Phase II (KMG-II): from individual species to whole genera.</title>
        <authorList>
            <person name="Goeker M."/>
        </authorList>
    </citation>
    <scope>NUCLEOTIDE SEQUENCE [LARGE SCALE GENOMIC DNA]</scope>
    <source>
        <strain evidence="2 3">DSM 5002</strain>
    </source>
</reference>
<feature type="transmembrane region" description="Helical" evidence="1">
    <location>
        <begin position="51"/>
        <end position="70"/>
    </location>
</feature>
<dbReference type="EMBL" id="QXDF01000001">
    <property type="protein sequence ID" value="RIA56140.1"/>
    <property type="molecule type" value="Genomic_DNA"/>
</dbReference>
<keyword evidence="1" id="KW-1133">Transmembrane helix</keyword>
<sequence>MNRILKLIRDYPWRGVWLLLREYPVRSAVIAVIYVLTLEAIAANADGYLEAAGKIIGALIFFAMFVSLPAKEQEEFEQEMREEYGHDNDED</sequence>
<keyword evidence="1" id="KW-0472">Membrane</keyword>
<dbReference type="AlphaFoldDB" id="A0A397Q3P0"/>
<keyword evidence="3" id="KW-1185">Reference proteome</keyword>
<gene>
    <name evidence="2" type="ORF">BXY53_1241</name>
</gene>
<feature type="transmembrane region" description="Helical" evidence="1">
    <location>
        <begin position="23"/>
        <end position="45"/>
    </location>
</feature>
<comment type="caution">
    <text evidence="2">The sequence shown here is derived from an EMBL/GenBank/DDBJ whole genome shotgun (WGS) entry which is preliminary data.</text>
</comment>
<name>A0A397Q3P0_9HYPH</name>
<proteinExistence type="predicted"/>